<evidence type="ECO:0000256" key="2">
    <source>
        <dbReference type="ARBA" id="ARBA00022857"/>
    </source>
</evidence>
<dbReference type="OrthoDB" id="191139at2759"/>
<accession>A0A1L9STK8</accession>
<dbReference type="PRINTS" id="PR00080">
    <property type="entry name" value="SDRFAMILY"/>
</dbReference>
<dbReference type="PROSITE" id="PS00061">
    <property type="entry name" value="ADH_SHORT"/>
    <property type="match status" value="1"/>
</dbReference>
<dbReference type="InterPro" id="IPR002347">
    <property type="entry name" value="SDR_fam"/>
</dbReference>
<dbReference type="AlphaFoldDB" id="A0A1L9STK8"/>
<dbReference type="InterPro" id="IPR020904">
    <property type="entry name" value="Sc_DH/Rdtase_CS"/>
</dbReference>
<dbReference type="GO" id="GO:0016491">
    <property type="term" value="F:oxidoreductase activity"/>
    <property type="evidence" value="ECO:0007669"/>
    <property type="project" value="UniProtKB-KW"/>
</dbReference>
<dbReference type="PANTHER" id="PTHR24320">
    <property type="entry name" value="RETINOL DEHYDROGENASE"/>
    <property type="match status" value="1"/>
</dbReference>
<evidence type="ECO:0000313" key="6">
    <source>
        <dbReference type="Proteomes" id="UP000184188"/>
    </source>
</evidence>
<dbReference type="Pfam" id="PF00106">
    <property type="entry name" value="adh_short"/>
    <property type="match status" value="1"/>
</dbReference>
<keyword evidence="3" id="KW-0560">Oxidoreductase</keyword>
<dbReference type="Proteomes" id="UP000184188">
    <property type="component" value="Unassembled WGS sequence"/>
</dbReference>
<reference evidence="6" key="1">
    <citation type="journal article" date="2017" name="Genome Biol.">
        <title>Comparative genomics reveals high biological diversity and specific adaptations in the industrially and medically important fungal genus Aspergillus.</title>
        <authorList>
            <person name="de Vries R.P."/>
            <person name="Riley R."/>
            <person name="Wiebenga A."/>
            <person name="Aguilar-Osorio G."/>
            <person name="Amillis S."/>
            <person name="Uchima C.A."/>
            <person name="Anderluh G."/>
            <person name="Asadollahi M."/>
            <person name="Askin M."/>
            <person name="Barry K."/>
            <person name="Battaglia E."/>
            <person name="Bayram O."/>
            <person name="Benocci T."/>
            <person name="Braus-Stromeyer S.A."/>
            <person name="Caldana C."/>
            <person name="Canovas D."/>
            <person name="Cerqueira G.C."/>
            <person name="Chen F."/>
            <person name="Chen W."/>
            <person name="Choi C."/>
            <person name="Clum A."/>
            <person name="Dos Santos R.A."/>
            <person name="Damasio A.R."/>
            <person name="Diallinas G."/>
            <person name="Emri T."/>
            <person name="Fekete E."/>
            <person name="Flipphi M."/>
            <person name="Freyberg S."/>
            <person name="Gallo A."/>
            <person name="Gournas C."/>
            <person name="Habgood R."/>
            <person name="Hainaut M."/>
            <person name="Harispe M.L."/>
            <person name="Henrissat B."/>
            <person name="Hilden K.S."/>
            <person name="Hope R."/>
            <person name="Hossain A."/>
            <person name="Karabika E."/>
            <person name="Karaffa L."/>
            <person name="Karanyi Z."/>
            <person name="Krasevec N."/>
            <person name="Kuo A."/>
            <person name="Kusch H."/>
            <person name="LaButti K."/>
            <person name="Lagendijk E.L."/>
            <person name="Lapidus A."/>
            <person name="Levasseur A."/>
            <person name="Lindquist E."/>
            <person name="Lipzen A."/>
            <person name="Logrieco A.F."/>
            <person name="MacCabe A."/>
            <person name="Maekelae M.R."/>
            <person name="Malavazi I."/>
            <person name="Melin P."/>
            <person name="Meyer V."/>
            <person name="Mielnichuk N."/>
            <person name="Miskei M."/>
            <person name="Molnar A.P."/>
            <person name="Mule G."/>
            <person name="Ngan C.Y."/>
            <person name="Orejas M."/>
            <person name="Orosz E."/>
            <person name="Ouedraogo J.P."/>
            <person name="Overkamp K.M."/>
            <person name="Park H.-S."/>
            <person name="Perrone G."/>
            <person name="Piumi F."/>
            <person name="Punt P.J."/>
            <person name="Ram A.F."/>
            <person name="Ramon A."/>
            <person name="Rauscher S."/>
            <person name="Record E."/>
            <person name="Riano-Pachon D.M."/>
            <person name="Robert V."/>
            <person name="Roehrig J."/>
            <person name="Ruller R."/>
            <person name="Salamov A."/>
            <person name="Salih N.S."/>
            <person name="Samson R.A."/>
            <person name="Sandor E."/>
            <person name="Sanguinetti M."/>
            <person name="Schuetze T."/>
            <person name="Sepcic K."/>
            <person name="Shelest E."/>
            <person name="Sherlock G."/>
            <person name="Sophianopoulou V."/>
            <person name="Squina F.M."/>
            <person name="Sun H."/>
            <person name="Susca A."/>
            <person name="Todd R.B."/>
            <person name="Tsang A."/>
            <person name="Unkles S.E."/>
            <person name="van de Wiele N."/>
            <person name="van Rossen-Uffink D."/>
            <person name="Oliveira J.V."/>
            <person name="Vesth T.C."/>
            <person name="Visser J."/>
            <person name="Yu J.-H."/>
            <person name="Zhou M."/>
            <person name="Andersen M.R."/>
            <person name="Archer D.B."/>
            <person name="Baker S.E."/>
            <person name="Benoit I."/>
            <person name="Brakhage A.A."/>
            <person name="Braus G.H."/>
            <person name="Fischer R."/>
            <person name="Frisvad J.C."/>
            <person name="Goldman G.H."/>
            <person name="Houbraken J."/>
            <person name="Oakley B."/>
            <person name="Pocsi I."/>
            <person name="Scazzocchio C."/>
            <person name="Seiboth B."/>
            <person name="vanKuyk P.A."/>
            <person name="Wortman J."/>
            <person name="Dyer P.S."/>
            <person name="Grigoriev I.V."/>
        </authorList>
    </citation>
    <scope>NUCLEOTIDE SEQUENCE [LARGE SCALE GENOMIC DNA]</scope>
    <source>
        <strain evidence="6">CBS 506.65</strain>
    </source>
</reference>
<gene>
    <name evidence="5" type="ORF">ASPZODRAFT_129039</name>
</gene>
<evidence type="ECO:0000256" key="4">
    <source>
        <dbReference type="RuleBase" id="RU000363"/>
    </source>
</evidence>
<name>A0A1L9STK8_9EURO</name>
<dbReference type="PRINTS" id="PR00081">
    <property type="entry name" value="GDHRDH"/>
</dbReference>
<evidence type="ECO:0000256" key="1">
    <source>
        <dbReference type="ARBA" id="ARBA00006484"/>
    </source>
</evidence>
<dbReference type="STRING" id="1073090.A0A1L9STK8"/>
<proteinExistence type="inferred from homology"/>
<evidence type="ECO:0000313" key="5">
    <source>
        <dbReference type="EMBL" id="OJJ50413.1"/>
    </source>
</evidence>
<evidence type="ECO:0000256" key="3">
    <source>
        <dbReference type="ARBA" id="ARBA00023002"/>
    </source>
</evidence>
<keyword evidence="2" id="KW-0521">NADP</keyword>
<protein>
    <submittedName>
        <fullName evidence="5">Uncharacterized protein</fullName>
    </submittedName>
</protein>
<dbReference type="GeneID" id="34608642"/>
<dbReference type="VEuPathDB" id="FungiDB:ASPZODRAFT_129039"/>
<organism evidence="5 6">
    <name type="scientific">Penicilliopsis zonata CBS 506.65</name>
    <dbReference type="NCBI Taxonomy" id="1073090"/>
    <lineage>
        <taxon>Eukaryota</taxon>
        <taxon>Fungi</taxon>
        <taxon>Dikarya</taxon>
        <taxon>Ascomycota</taxon>
        <taxon>Pezizomycotina</taxon>
        <taxon>Eurotiomycetes</taxon>
        <taxon>Eurotiomycetidae</taxon>
        <taxon>Eurotiales</taxon>
        <taxon>Aspergillaceae</taxon>
        <taxon>Penicilliopsis</taxon>
    </lineage>
</organism>
<comment type="similarity">
    <text evidence="1 4">Belongs to the short-chain dehydrogenases/reductases (SDR) family.</text>
</comment>
<dbReference type="Gene3D" id="3.40.50.720">
    <property type="entry name" value="NAD(P)-binding Rossmann-like Domain"/>
    <property type="match status" value="1"/>
</dbReference>
<dbReference type="RefSeq" id="XP_022584923.1">
    <property type="nucleotide sequence ID" value="XM_022722177.1"/>
</dbReference>
<dbReference type="EMBL" id="KV878337">
    <property type="protein sequence ID" value="OJJ50413.1"/>
    <property type="molecule type" value="Genomic_DNA"/>
</dbReference>
<sequence length="321" mass="34866">MSLPYTWDNTAEKVAQDLATHIADRIVLVTGVSPGGLGAAFASAIAHQKPRLIILAARSVSKAEETAKAIAEQAPDVQTRLLELDLSSQAQIRQAAAEVNAYAENIDVLVNNAGVMAIPYTPTTDGLESQFGINYLGPFLFTNLIMPKLRAGAGKARVVNISSDGYRASAIRFADPNFDNGKAYDKWEAYGQSKTATMLFAIALAKRLGDELVAVSIHPGVIFTNLANHFVTDIVEELTQLAHRQGNGPFADGGRFKNLPQGVSTHVVAAFDPRIEEHNGAYLSDCQVLPPDQIRCWGRDPVEAEKLWELSEEMVGQKFEY</sequence>
<dbReference type="SUPFAM" id="SSF51735">
    <property type="entry name" value="NAD(P)-binding Rossmann-fold domains"/>
    <property type="match status" value="1"/>
</dbReference>
<dbReference type="PANTHER" id="PTHR24320:SF283">
    <property type="entry name" value="RETINOL DEHYDROGENASE 11"/>
    <property type="match status" value="1"/>
</dbReference>
<keyword evidence="6" id="KW-1185">Reference proteome</keyword>
<dbReference type="InterPro" id="IPR036291">
    <property type="entry name" value="NAD(P)-bd_dom_sf"/>
</dbReference>